<feature type="transmembrane region" description="Helical" evidence="10">
    <location>
        <begin position="47"/>
        <end position="68"/>
    </location>
</feature>
<sequence length="388" mass="43983">MSYDLSSSSLPLSLSLPSSPSSSSSPSSLEVSDDLRDEYLARWEIAVLTSIFLITIIGNGLVLFALYARRCYQRRKFTRMYFFILHLSIADLLTGLLDVLPQLAWDITFRFQGGAVLCKLIKFGQPFGLYLSSYILTVTAMDRYYAICHPFSYCAVTSRRSKMMVYGAWVLAAILCVPQVFVFSYKEISPGVWECWATFYLKYGERAYITWYSVTQFLLPFIVLVYTYTQICRSIWTSGKMSGVVDFKQGNKASFSLRNRDPFISKALINTIKQTIVVVSLYIITSIPFIGCELWATWDPKASTSPFFTGAAFTILSLLNSLTSCVNPWIYFAFNRELRAALTNFFCRKKDYSLTYDIDAHQNASDVPSTTSSFISRISRLASSKIFG</sequence>
<keyword evidence="2" id="KW-1003">Cell membrane</keyword>
<reference evidence="13 15" key="1">
    <citation type="journal article" date="2014" name="Curr. Biol.">
        <title>The genome of the clonal raider ant Cerapachys biroi.</title>
        <authorList>
            <person name="Oxley P.R."/>
            <person name="Ji L."/>
            <person name="Fetter-Pruneda I."/>
            <person name="McKenzie S.K."/>
            <person name="Li C."/>
            <person name="Hu H."/>
            <person name="Zhang G."/>
            <person name="Kronauer D.J."/>
        </authorList>
    </citation>
    <scope>NUCLEOTIDE SEQUENCE [LARGE SCALE GENOMIC DNA]</scope>
</reference>
<evidence type="ECO:0000256" key="10">
    <source>
        <dbReference type="RuleBase" id="RU046427"/>
    </source>
</evidence>
<evidence type="ECO:0000256" key="6">
    <source>
        <dbReference type="ARBA" id="ARBA00023136"/>
    </source>
</evidence>
<comment type="subcellular location">
    <subcellularLocation>
        <location evidence="1 10">Cell membrane</location>
        <topology evidence="1 10">Multi-pass membrane protein</topology>
    </subcellularLocation>
</comment>
<comment type="similarity">
    <text evidence="10">Belongs to the G-protein coupled receptor 1 family. Vasopressin/oxytocin receptor subfamily.</text>
</comment>
<dbReference type="EMBL" id="KK107061">
    <property type="protein sequence ID" value="EZA61350.1"/>
    <property type="molecule type" value="Genomic_DNA"/>
</dbReference>
<gene>
    <name evidence="14" type="primary">Itr</name>
    <name evidence="13" type="ORF">X777_12057</name>
</gene>
<accession>A0A026WZ61</accession>
<feature type="transmembrane region" description="Helical" evidence="10">
    <location>
        <begin position="209"/>
        <end position="228"/>
    </location>
</feature>
<keyword evidence="9 10" id="KW-0807">Transducer</keyword>
<evidence type="ECO:0000313" key="13">
    <source>
        <dbReference type="EMBL" id="EZA61350.1"/>
    </source>
</evidence>
<feature type="domain" description="G-protein coupled receptors family 1 profile" evidence="12">
    <location>
        <begin position="58"/>
        <end position="331"/>
    </location>
</feature>
<keyword evidence="5 10" id="KW-0297">G-protein coupled receptor</keyword>
<dbReference type="PROSITE" id="PS50262">
    <property type="entry name" value="G_PROTEIN_RECEP_F1_2"/>
    <property type="match status" value="1"/>
</dbReference>
<evidence type="ECO:0000256" key="3">
    <source>
        <dbReference type="ARBA" id="ARBA00022692"/>
    </source>
</evidence>
<dbReference type="OrthoDB" id="6435638at2759"/>
<dbReference type="InterPro" id="IPR000276">
    <property type="entry name" value="GPCR_Rhodpsn"/>
</dbReference>
<dbReference type="STRING" id="2015173.A0A026WZ61"/>
<dbReference type="OMA" id="LICRTIW"/>
<keyword evidence="3 10" id="KW-0812">Transmembrane</keyword>
<evidence type="ECO:0000313" key="15">
    <source>
        <dbReference type="Proteomes" id="UP000053097"/>
    </source>
</evidence>
<reference evidence="14" key="2">
    <citation type="journal article" date="2021" name="PLoS Biol.">
        <title>An oxytocin/vasopressin-related neuropeptide modulates social foraging behavior in the clonal raider ant.</title>
        <authorList>
            <person name="Fetter-Pruneda I."/>
            <person name="Hart T."/>
            <person name="Ulrich Y."/>
            <person name="Gal A."/>
            <person name="Oxley P.R."/>
            <person name="Olivos-Cisneros L."/>
            <person name="Ebert M.S."/>
            <person name="Kazmi M.A."/>
            <person name="Garrison J.L."/>
            <person name="Bargmann C.I."/>
            <person name="Kronauer D.J.C."/>
        </authorList>
    </citation>
    <scope>NUCLEOTIDE SEQUENCE</scope>
</reference>
<dbReference type="EMBL" id="MW660838">
    <property type="protein sequence ID" value="QXN57621.1"/>
    <property type="molecule type" value="mRNA"/>
</dbReference>
<dbReference type="PANTHER" id="PTHR24241">
    <property type="entry name" value="NEUROPEPTIDE RECEPTOR-RELATED G-PROTEIN COUPLED RECEPTOR"/>
    <property type="match status" value="1"/>
</dbReference>
<dbReference type="GO" id="GO:0032870">
    <property type="term" value="P:cellular response to hormone stimulus"/>
    <property type="evidence" value="ECO:0007669"/>
    <property type="project" value="TreeGrafter"/>
</dbReference>
<evidence type="ECO:0000259" key="12">
    <source>
        <dbReference type="PROSITE" id="PS50262"/>
    </source>
</evidence>
<evidence type="ECO:0000313" key="14">
    <source>
        <dbReference type="EMBL" id="QXN57621.1"/>
    </source>
</evidence>
<dbReference type="Proteomes" id="UP000053097">
    <property type="component" value="Unassembled WGS sequence"/>
</dbReference>
<name>A0A026WZ61_OOCBI</name>
<evidence type="ECO:0000256" key="2">
    <source>
        <dbReference type="ARBA" id="ARBA00022475"/>
    </source>
</evidence>
<keyword evidence="6 10" id="KW-0472">Membrane</keyword>
<evidence type="ECO:0000256" key="9">
    <source>
        <dbReference type="ARBA" id="ARBA00023224"/>
    </source>
</evidence>
<dbReference type="PANTHER" id="PTHR24241:SF161">
    <property type="entry name" value="G-PROTEIN COUPLED RECEPTORS FAMILY 1 PROFILE DOMAIN-CONTAINING PROTEIN"/>
    <property type="match status" value="1"/>
</dbReference>
<dbReference type="PROSITE" id="PS00237">
    <property type="entry name" value="G_PROTEIN_RECEP_F1_1"/>
    <property type="match status" value="1"/>
</dbReference>
<dbReference type="Gene3D" id="1.20.1070.10">
    <property type="entry name" value="Rhodopsin 7-helix transmembrane proteins"/>
    <property type="match status" value="1"/>
</dbReference>
<dbReference type="GO" id="GO:0042277">
    <property type="term" value="F:peptide binding"/>
    <property type="evidence" value="ECO:0007669"/>
    <property type="project" value="TreeGrafter"/>
</dbReference>
<feature type="region of interest" description="Disordered" evidence="11">
    <location>
        <begin position="1"/>
        <end position="30"/>
    </location>
</feature>
<keyword evidence="4 10" id="KW-1133">Transmembrane helix</keyword>
<feature type="transmembrane region" description="Helical" evidence="10">
    <location>
        <begin position="310"/>
        <end position="334"/>
    </location>
</feature>
<dbReference type="InterPro" id="IPR017452">
    <property type="entry name" value="GPCR_Rhodpsn_7TM"/>
</dbReference>
<feature type="transmembrane region" description="Helical" evidence="10">
    <location>
        <begin position="127"/>
        <end position="145"/>
    </location>
</feature>
<dbReference type="AlphaFoldDB" id="A0A026WZ61"/>
<evidence type="ECO:0000256" key="1">
    <source>
        <dbReference type="ARBA" id="ARBA00004651"/>
    </source>
</evidence>
<evidence type="ECO:0000256" key="5">
    <source>
        <dbReference type="ARBA" id="ARBA00023040"/>
    </source>
</evidence>
<feature type="transmembrane region" description="Helical" evidence="10">
    <location>
        <begin position="166"/>
        <end position="185"/>
    </location>
</feature>
<protein>
    <submittedName>
        <fullName evidence="14">Inotocin receptor isoform A</fullName>
    </submittedName>
</protein>
<dbReference type="InterPro" id="IPR001817">
    <property type="entry name" value="Vasoprsn_rcpt"/>
</dbReference>
<dbReference type="SUPFAM" id="SSF81321">
    <property type="entry name" value="Family A G protein-coupled receptor-like"/>
    <property type="match status" value="1"/>
</dbReference>
<feature type="compositionally biased region" description="Low complexity" evidence="11">
    <location>
        <begin position="1"/>
        <end position="29"/>
    </location>
</feature>
<feature type="transmembrane region" description="Helical" evidence="10">
    <location>
        <begin position="276"/>
        <end position="298"/>
    </location>
</feature>
<proteinExistence type="evidence at transcript level"/>
<keyword evidence="8 10" id="KW-0325">Glycoprotein</keyword>
<keyword evidence="7 10" id="KW-0675">Receptor</keyword>
<dbReference type="PRINTS" id="PR00896">
    <property type="entry name" value="VASOPRESSINR"/>
</dbReference>
<keyword evidence="15" id="KW-1185">Reference proteome</keyword>
<evidence type="ECO:0000256" key="4">
    <source>
        <dbReference type="ARBA" id="ARBA00022989"/>
    </source>
</evidence>
<dbReference type="GO" id="GO:0005000">
    <property type="term" value="F:vasopressin receptor activity"/>
    <property type="evidence" value="ECO:0007669"/>
    <property type="project" value="InterPro"/>
</dbReference>
<evidence type="ECO:0000256" key="8">
    <source>
        <dbReference type="ARBA" id="ARBA00023180"/>
    </source>
</evidence>
<evidence type="ECO:0000256" key="7">
    <source>
        <dbReference type="ARBA" id="ARBA00023170"/>
    </source>
</evidence>
<evidence type="ECO:0000256" key="11">
    <source>
        <dbReference type="SAM" id="MobiDB-lite"/>
    </source>
</evidence>
<dbReference type="CDD" id="cd15196">
    <property type="entry name" value="7tmA_Vasopressin_Oxytocin"/>
    <property type="match status" value="1"/>
</dbReference>
<feature type="transmembrane region" description="Helical" evidence="10">
    <location>
        <begin position="80"/>
        <end position="100"/>
    </location>
</feature>
<organism evidence="13 15">
    <name type="scientific">Ooceraea biroi</name>
    <name type="common">Clonal raider ant</name>
    <name type="synonym">Cerapachys biroi</name>
    <dbReference type="NCBI Taxonomy" id="2015173"/>
    <lineage>
        <taxon>Eukaryota</taxon>
        <taxon>Metazoa</taxon>
        <taxon>Ecdysozoa</taxon>
        <taxon>Arthropoda</taxon>
        <taxon>Hexapoda</taxon>
        <taxon>Insecta</taxon>
        <taxon>Pterygota</taxon>
        <taxon>Neoptera</taxon>
        <taxon>Endopterygota</taxon>
        <taxon>Hymenoptera</taxon>
        <taxon>Apocrita</taxon>
        <taxon>Aculeata</taxon>
        <taxon>Formicoidea</taxon>
        <taxon>Formicidae</taxon>
        <taxon>Dorylinae</taxon>
        <taxon>Ooceraea</taxon>
    </lineage>
</organism>
<dbReference type="PRINTS" id="PR00237">
    <property type="entry name" value="GPCRRHODOPSN"/>
</dbReference>
<dbReference type="Pfam" id="PF00001">
    <property type="entry name" value="7tm_1"/>
    <property type="match status" value="1"/>
</dbReference>
<dbReference type="GO" id="GO:0005886">
    <property type="term" value="C:plasma membrane"/>
    <property type="evidence" value="ECO:0007669"/>
    <property type="project" value="UniProtKB-SubCell"/>
</dbReference>